<protein>
    <recommendedName>
        <fullName evidence="3">DUF2785 domain-containing protein</fullName>
    </recommendedName>
</protein>
<dbReference type="RefSeq" id="WP_000941459.1">
    <property type="nucleotide sequence ID" value="NC_012472.1"/>
</dbReference>
<reference evidence="1 2" key="1">
    <citation type="submission" date="2009-02" db="EMBL/GenBank/DDBJ databases">
        <title>Genome sequence of Bacillus cereus 03BB102.</title>
        <authorList>
            <person name="Dodson R.J."/>
            <person name="Jackson P."/>
            <person name="Munk A.C."/>
            <person name="Brettin T."/>
            <person name="Bruce D."/>
            <person name="Detter C."/>
            <person name="Tapia R."/>
            <person name="Han C."/>
            <person name="Sutton G."/>
            <person name="Sims D."/>
        </authorList>
    </citation>
    <scope>NUCLEOTIDE SEQUENCE [LARGE SCALE GENOMIC DNA]</scope>
    <source>
        <strain evidence="1 2">03BB102</strain>
    </source>
</reference>
<dbReference type="EMBL" id="CP001407">
    <property type="protein sequence ID" value="ACO27165.1"/>
    <property type="molecule type" value="Genomic_DNA"/>
</dbReference>
<accession>A0A158RJF2</accession>
<name>A0A158RJF2_BACC3</name>
<evidence type="ECO:0000313" key="2">
    <source>
        <dbReference type="Proteomes" id="UP000002210"/>
    </source>
</evidence>
<dbReference type="PATRIC" id="fig|572264.18.peg.4677"/>
<gene>
    <name evidence="1" type="ordered locus">BCA_4730</name>
</gene>
<dbReference type="KEGG" id="bcx:BCA_4730"/>
<dbReference type="Proteomes" id="UP000002210">
    <property type="component" value="Chromosome"/>
</dbReference>
<dbReference type="InterPro" id="IPR021247">
    <property type="entry name" value="DUF2785"/>
</dbReference>
<sequence>MLQQQLEEIRNNNYILDNKINIDFLSSNMLEHIGVTDSYLRDKLIYSTFYHLIKKNYISHTHLQKLLLESISDKYLLYNIHSDDEDAVFTRAFTTLLMALIIDADTKYNFLSQNDILTVKDQLILYMNNEHDFRGYVQDHGWAHSIAHASNTFEALVRSPKLETLYYGEILQTLLNKVCVHSIYYKYEEDERLVYPIVSMLQNGLKEEALILALHNLVAQLPVQKQTLQIKSYEYLYGNIKSFLRSLFFRLRTLSICKETECEIEKLLQELPKYYLKKEGHLKSAFFYFTNI</sequence>
<evidence type="ECO:0000313" key="1">
    <source>
        <dbReference type="EMBL" id="ACO27165.1"/>
    </source>
</evidence>
<organism evidence="1 2">
    <name type="scientific">Bacillus cereus (strain 03BB102)</name>
    <dbReference type="NCBI Taxonomy" id="572264"/>
    <lineage>
        <taxon>Bacteria</taxon>
        <taxon>Bacillati</taxon>
        <taxon>Bacillota</taxon>
        <taxon>Bacilli</taxon>
        <taxon>Bacillales</taxon>
        <taxon>Bacillaceae</taxon>
        <taxon>Bacillus</taxon>
        <taxon>Bacillus cereus group</taxon>
    </lineage>
</organism>
<dbReference type="AlphaFoldDB" id="A0A158RJF2"/>
<proteinExistence type="predicted"/>
<dbReference type="Pfam" id="PF10978">
    <property type="entry name" value="DUF2785"/>
    <property type="match status" value="1"/>
</dbReference>
<evidence type="ECO:0008006" key="3">
    <source>
        <dbReference type="Google" id="ProtNLM"/>
    </source>
</evidence>